<evidence type="ECO:0008006" key="3">
    <source>
        <dbReference type="Google" id="ProtNLM"/>
    </source>
</evidence>
<name>A0A1B7LCT6_9FIRM</name>
<comment type="caution">
    <text evidence="1">The sequence shown here is derived from an EMBL/GenBank/DDBJ whole genome shotgun (WGS) entry which is preliminary data.</text>
</comment>
<keyword evidence="2" id="KW-1185">Reference proteome</keyword>
<gene>
    <name evidence="1" type="ORF">A6M21_12775</name>
</gene>
<evidence type="ECO:0000313" key="1">
    <source>
        <dbReference type="EMBL" id="OAT80727.1"/>
    </source>
</evidence>
<dbReference type="AlphaFoldDB" id="A0A1B7LCT6"/>
<accession>A0A1B7LCT6</accession>
<dbReference type="Proteomes" id="UP000078532">
    <property type="component" value="Unassembled WGS sequence"/>
</dbReference>
<organism evidence="1 2">
    <name type="scientific">Desulfotomaculum copahuensis</name>
    <dbReference type="NCBI Taxonomy" id="1838280"/>
    <lineage>
        <taxon>Bacteria</taxon>
        <taxon>Bacillati</taxon>
        <taxon>Bacillota</taxon>
        <taxon>Clostridia</taxon>
        <taxon>Eubacteriales</taxon>
        <taxon>Desulfotomaculaceae</taxon>
        <taxon>Desulfotomaculum</taxon>
    </lineage>
</organism>
<evidence type="ECO:0000313" key="2">
    <source>
        <dbReference type="Proteomes" id="UP000078532"/>
    </source>
</evidence>
<sequence length="76" mass="8565">MIQMEECLFLMLEGINGGKLFIEQTLNDVTGVNCVYGGGEQFFYVLYDPSLTDQDAVIEALIRAGLEIRQFHHIPV</sequence>
<proteinExistence type="predicted"/>
<reference evidence="1 2" key="1">
    <citation type="submission" date="2016-04" db="EMBL/GenBank/DDBJ databases">
        <authorList>
            <person name="Evans L.H."/>
            <person name="Alamgir A."/>
            <person name="Owens N."/>
            <person name="Weber N.D."/>
            <person name="Virtaneva K."/>
            <person name="Barbian K."/>
            <person name="Babar A."/>
            <person name="Rosenke K."/>
        </authorList>
    </citation>
    <scope>NUCLEOTIDE SEQUENCE [LARGE SCALE GENOMIC DNA]</scope>
    <source>
        <strain evidence="1 2">LMa1</strain>
    </source>
</reference>
<protein>
    <recommendedName>
        <fullName evidence="3">DUF4911 domain-containing protein</fullName>
    </recommendedName>
</protein>
<dbReference type="EMBL" id="LYVF01000174">
    <property type="protein sequence ID" value="OAT80727.1"/>
    <property type="molecule type" value="Genomic_DNA"/>
</dbReference>